<reference evidence="1" key="1">
    <citation type="submission" date="2016-10" db="EMBL/GenBank/DDBJ databases">
        <title>Sequence of Gallionella enrichment culture.</title>
        <authorList>
            <person name="Poehlein A."/>
            <person name="Muehling M."/>
            <person name="Daniel R."/>
        </authorList>
    </citation>
    <scope>NUCLEOTIDE SEQUENCE</scope>
</reference>
<proteinExistence type="predicted"/>
<gene>
    <name evidence="1" type="ORF">GALL_468460</name>
</gene>
<dbReference type="AlphaFoldDB" id="A0A1J5PL41"/>
<protein>
    <submittedName>
        <fullName evidence="1">Uncharacterized protein</fullName>
    </submittedName>
</protein>
<sequence length="110" mass="12002">MQKTLLQRNGHFFGKTNTDKATRGQCVTVMNQGHRFSCTDDLVLPGTGGVQIIELGVHAGLLNKSGCGSCQSSPVPGPWQPLRQRVPEQFTRLMPFKPAVEGLAALQAWR</sequence>
<dbReference type="EMBL" id="MLJW01003684">
    <property type="protein sequence ID" value="OIQ71536.1"/>
    <property type="molecule type" value="Genomic_DNA"/>
</dbReference>
<organism evidence="1">
    <name type="scientific">mine drainage metagenome</name>
    <dbReference type="NCBI Taxonomy" id="410659"/>
    <lineage>
        <taxon>unclassified sequences</taxon>
        <taxon>metagenomes</taxon>
        <taxon>ecological metagenomes</taxon>
    </lineage>
</organism>
<evidence type="ECO:0000313" key="1">
    <source>
        <dbReference type="EMBL" id="OIQ71536.1"/>
    </source>
</evidence>
<accession>A0A1J5PL41</accession>
<comment type="caution">
    <text evidence="1">The sequence shown here is derived from an EMBL/GenBank/DDBJ whole genome shotgun (WGS) entry which is preliminary data.</text>
</comment>
<name>A0A1J5PL41_9ZZZZ</name>